<feature type="transmembrane region" description="Helical" evidence="1">
    <location>
        <begin position="41"/>
        <end position="59"/>
    </location>
</feature>
<dbReference type="Proteomes" id="UP000185753">
    <property type="component" value="Unassembled WGS sequence"/>
</dbReference>
<proteinExistence type="predicted"/>
<comment type="caution">
    <text evidence="3">The sequence shown here is derived from an EMBL/GenBank/DDBJ whole genome shotgun (WGS) entry which is preliminary data.</text>
</comment>
<dbReference type="Pfam" id="PF14317">
    <property type="entry name" value="YcxB"/>
    <property type="match status" value="1"/>
</dbReference>
<dbReference type="InterPro" id="IPR025588">
    <property type="entry name" value="YcxB-like_C"/>
</dbReference>
<dbReference type="EMBL" id="LZDS01000025">
    <property type="protein sequence ID" value="OBX28445.1"/>
    <property type="molecule type" value="Genomic_DNA"/>
</dbReference>
<protein>
    <recommendedName>
        <fullName evidence="2">YcxB-like C-terminal domain-containing protein</fullName>
    </recommendedName>
</protein>
<dbReference type="RefSeq" id="WP_067764524.1">
    <property type="nucleotide sequence ID" value="NZ_LZDS01000025.1"/>
</dbReference>
<keyword evidence="1" id="KW-1133">Transmembrane helix</keyword>
<organism evidence="3 4">
    <name type="scientific">Acinetobacter gandensis</name>
    <dbReference type="NCBI Taxonomy" id="1443941"/>
    <lineage>
        <taxon>Bacteria</taxon>
        <taxon>Pseudomonadati</taxon>
        <taxon>Pseudomonadota</taxon>
        <taxon>Gammaproteobacteria</taxon>
        <taxon>Moraxellales</taxon>
        <taxon>Moraxellaceae</taxon>
        <taxon>Acinetobacter</taxon>
    </lineage>
</organism>
<dbReference type="OrthoDB" id="6703961at2"/>
<reference evidence="4" key="1">
    <citation type="submission" date="2016-06" db="EMBL/GenBank/DDBJ databases">
        <authorList>
            <person name="Radolfova-Krizova L."/>
            <person name="Nemec A."/>
        </authorList>
    </citation>
    <scope>NUCLEOTIDE SEQUENCE [LARGE SCALE GENOMIC DNA]</scope>
    <source>
        <strain evidence="4">ANC 4275</strain>
    </source>
</reference>
<evidence type="ECO:0000256" key="1">
    <source>
        <dbReference type="SAM" id="Phobius"/>
    </source>
</evidence>
<feature type="transmembrane region" description="Helical" evidence="1">
    <location>
        <begin position="65"/>
        <end position="84"/>
    </location>
</feature>
<evidence type="ECO:0000313" key="4">
    <source>
        <dbReference type="Proteomes" id="UP000185753"/>
    </source>
</evidence>
<accession>A0A1A7R859</accession>
<keyword evidence="1" id="KW-0472">Membrane</keyword>
<gene>
    <name evidence="3" type="ORF">A9J31_05020</name>
</gene>
<keyword evidence="1" id="KW-0812">Transmembrane</keyword>
<evidence type="ECO:0000259" key="2">
    <source>
        <dbReference type="Pfam" id="PF14317"/>
    </source>
</evidence>
<feature type="domain" description="YcxB-like C-terminal" evidence="2">
    <location>
        <begin position="121"/>
        <end position="163"/>
    </location>
</feature>
<sequence length="186" mass="21292">MTAKNLYAYTLEPVAYEISEEEQRYAQLVLSRSNFKIGQKAWLIMGAIIALAVLGLIFIKNYSTVFCWVAIVCVVIYFLVRKFGIEWYAKRKLSEVPVQEIKGIRMGVQPHGISMQQRMGTNMGTMTVGWKDIHEWYDTADFILLNFKVKGQDGAYILPKRMDSKKFPFATIRKHLNESVGPAKSV</sequence>
<dbReference type="STRING" id="1443941.A9J31_05020"/>
<evidence type="ECO:0000313" key="3">
    <source>
        <dbReference type="EMBL" id="OBX28445.1"/>
    </source>
</evidence>
<keyword evidence="4" id="KW-1185">Reference proteome</keyword>
<dbReference type="AlphaFoldDB" id="A0A1A7R859"/>
<name>A0A1A7R859_9GAMM</name>